<evidence type="ECO:0000256" key="2">
    <source>
        <dbReference type="ARBA" id="ARBA00022884"/>
    </source>
</evidence>
<evidence type="ECO:0000313" key="6">
    <source>
        <dbReference type="EMBL" id="KAF4692299.1"/>
    </source>
</evidence>
<dbReference type="Proteomes" id="UP000541610">
    <property type="component" value="Unassembled WGS sequence"/>
</dbReference>
<sequence length="512" mass="57101">MSLSEEELTSYCETFGKITKVLILRDKRHGFVEFETSDEALACLTYASGHPLHVCGQRVTFEMSKCSQITGRTYPEICDPSPVLLFTVSNIVYPVDITMISQIMSRYGRDSMRRVIVFHRGAVMHALVETKNQEIADRVKTELDGQNIFTQCNTLRVHYSSFRQLHVKYNNERSWDFTNGALSAGYLNTRSPQLSEAALRRHIHSALSRQARAHRSSVRENSDMPVVFVTTHTDASLSCNDLAALFAVYADVHTVKVVQEPRPCAIVHLSNFEQCRTAVRFLSGLEVHGHLLELDINRQEKSMPSSVATALETLRRGIDDSTLGGTEAPVLTQDYSTQGYLYARRGQNANSFLCPPNCMLHLSNLPFVATDKDVRGFITGLGFEPPVKTEFVTDRQGRSIGVALVTFECLQDAVEVLCLAHGRIIGDPPRRVRIGFGDEHERFQRLADKLYGSEYGLQKGDDMDSVGSVPRHDTIHNPAPALAASPHARPPVDRLEQDSGVDGAHFRSSTSY</sequence>
<evidence type="ECO:0000256" key="4">
    <source>
        <dbReference type="SAM" id="MobiDB-lite"/>
    </source>
</evidence>
<feature type="domain" description="RRM" evidence="5">
    <location>
        <begin position="1"/>
        <end position="66"/>
    </location>
</feature>
<feature type="domain" description="RRM" evidence="5">
    <location>
        <begin position="358"/>
        <end position="439"/>
    </location>
</feature>
<dbReference type="Pfam" id="PF00076">
    <property type="entry name" value="RRM_1"/>
    <property type="match status" value="1"/>
</dbReference>
<proteinExistence type="predicted"/>
<dbReference type="SUPFAM" id="SSF54928">
    <property type="entry name" value="RNA-binding domain, RBD"/>
    <property type="match status" value="2"/>
</dbReference>
<feature type="domain" description="RRM" evidence="5">
    <location>
        <begin position="225"/>
        <end position="299"/>
    </location>
</feature>
<dbReference type="SMART" id="SM00360">
    <property type="entry name" value="RRM"/>
    <property type="match status" value="3"/>
</dbReference>
<dbReference type="InterPro" id="IPR012677">
    <property type="entry name" value="Nucleotide-bd_a/b_plait_sf"/>
</dbReference>
<dbReference type="Pfam" id="PF13893">
    <property type="entry name" value="RRM_5"/>
    <property type="match status" value="1"/>
</dbReference>
<dbReference type="OrthoDB" id="296632at2759"/>
<gene>
    <name evidence="6" type="ORF">FOZ60_013830</name>
</gene>
<accession>A0A7J6P888</accession>
<keyword evidence="2 3" id="KW-0694">RNA-binding</keyword>
<evidence type="ECO:0000256" key="1">
    <source>
        <dbReference type="ARBA" id="ARBA00022737"/>
    </source>
</evidence>
<comment type="caution">
    <text evidence="6">The sequence shown here is derived from an EMBL/GenBank/DDBJ whole genome shotgun (WGS) entry which is preliminary data.</text>
</comment>
<organism evidence="6 7">
    <name type="scientific">Perkinsus olseni</name>
    <name type="common">Perkinsus atlanticus</name>
    <dbReference type="NCBI Taxonomy" id="32597"/>
    <lineage>
        <taxon>Eukaryota</taxon>
        <taxon>Sar</taxon>
        <taxon>Alveolata</taxon>
        <taxon>Perkinsozoa</taxon>
        <taxon>Perkinsea</taxon>
        <taxon>Perkinsida</taxon>
        <taxon>Perkinsidae</taxon>
        <taxon>Perkinsus</taxon>
    </lineage>
</organism>
<feature type="region of interest" description="Disordered" evidence="4">
    <location>
        <begin position="461"/>
        <end position="512"/>
    </location>
</feature>
<dbReference type="PROSITE" id="PS50102">
    <property type="entry name" value="RRM"/>
    <property type="match status" value="3"/>
</dbReference>
<dbReference type="CDD" id="cd12254">
    <property type="entry name" value="RRM_hnRNPH_ESRPs_RBM12_like"/>
    <property type="match status" value="1"/>
</dbReference>
<protein>
    <recommendedName>
        <fullName evidence="5">RRM domain-containing protein</fullName>
    </recommendedName>
</protein>
<dbReference type="Pfam" id="PF11835">
    <property type="entry name" value="RRM_8"/>
    <property type="match status" value="1"/>
</dbReference>
<dbReference type="InterPro" id="IPR000504">
    <property type="entry name" value="RRM_dom"/>
</dbReference>
<dbReference type="EMBL" id="JABANP010000063">
    <property type="protein sequence ID" value="KAF4692299.1"/>
    <property type="molecule type" value="Genomic_DNA"/>
</dbReference>
<evidence type="ECO:0000313" key="7">
    <source>
        <dbReference type="Proteomes" id="UP000541610"/>
    </source>
</evidence>
<name>A0A7J6P888_PEROL</name>
<dbReference type="Gene3D" id="3.30.70.330">
    <property type="match status" value="4"/>
</dbReference>
<reference evidence="6 7" key="1">
    <citation type="submission" date="2020-04" db="EMBL/GenBank/DDBJ databases">
        <title>Perkinsus olseni comparative genomics.</title>
        <authorList>
            <person name="Bogema D.R."/>
        </authorList>
    </citation>
    <scope>NUCLEOTIDE SEQUENCE [LARGE SCALE GENOMIC DNA]</scope>
    <source>
        <strain evidence="6">00978-12</strain>
    </source>
</reference>
<dbReference type="InterPro" id="IPR035979">
    <property type="entry name" value="RBD_domain_sf"/>
</dbReference>
<evidence type="ECO:0000259" key="5">
    <source>
        <dbReference type="PROSITE" id="PS50102"/>
    </source>
</evidence>
<dbReference type="PANTHER" id="PTHR15592">
    <property type="entry name" value="MATRIN 3/NUCLEAR PROTEIN 220-RELATED"/>
    <property type="match status" value="1"/>
</dbReference>
<evidence type="ECO:0000256" key="3">
    <source>
        <dbReference type="PROSITE-ProRule" id="PRU00176"/>
    </source>
</evidence>
<dbReference type="GO" id="GO:0003723">
    <property type="term" value="F:RNA binding"/>
    <property type="evidence" value="ECO:0007669"/>
    <property type="project" value="UniProtKB-UniRule"/>
</dbReference>
<dbReference type="InterPro" id="IPR021790">
    <property type="entry name" value="PTBP1-like_RRM2"/>
</dbReference>
<dbReference type="AlphaFoldDB" id="A0A7J6P888"/>
<keyword evidence="1" id="KW-0677">Repeat</keyword>